<dbReference type="Proteomes" id="UP000249061">
    <property type="component" value="Unassembled WGS sequence"/>
</dbReference>
<dbReference type="EMBL" id="QFQP01000049">
    <property type="protein sequence ID" value="PZR05021.1"/>
    <property type="molecule type" value="Genomic_DNA"/>
</dbReference>
<evidence type="ECO:0000313" key="2">
    <source>
        <dbReference type="EMBL" id="PZR05021.1"/>
    </source>
</evidence>
<evidence type="ECO:0000313" key="3">
    <source>
        <dbReference type="Proteomes" id="UP000249061"/>
    </source>
</evidence>
<proteinExistence type="predicted"/>
<evidence type="ECO:0000256" key="1">
    <source>
        <dbReference type="SAM" id="MobiDB-lite"/>
    </source>
</evidence>
<name>A0A2W5V4T4_9BACT</name>
<protein>
    <recommendedName>
        <fullName evidence="4">Beta propeller domain-containing protein</fullName>
    </recommendedName>
</protein>
<dbReference type="InterPro" id="IPR019198">
    <property type="entry name" value="Beta_propeller_containing"/>
</dbReference>
<feature type="region of interest" description="Disordered" evidence="1">
    <location>
        <begin position="97"/>
        <end position="118"/>
    </location>
</feature>
<organism evidence="2 3">
    <name type="scientific">Archangium gephyra</name>
    <dbReference type="NCBI Taxonomy" id="48"/>
    <lineage>
        <taxon>Bacteria</taxon>
        <taxon>Pseudomonadati</taxon>
        <taxon>Myxococcota</taxon>
        <taxon>Myxococcia</taxon>
        <taxon>Myxococcales</taxon>
        <taxon>Cystobacterineae</taxon>
        <taxon>Archangiaceae</taxon>
        <taxon>Archangium</taxon>
    </lineage>
</organism>
<dbReference type="AlphaFoldDB" id="A0A2W5V4T4"/>
<dbReference type="PROSITE" id="PS51257">
    <property type="entry name" value="PROKAR_LIPOPROTEIN"/>
    <property type="match status" value="1"/>
</dbReference>
<evidence type="ECO:0008006" key="4">
    <source>
        <dbReference type="Google" id="ProtNLM"/>
    </source>
</evidence>
<comment type="caution">
    <text evidence="2">The sequence shown here is derived from an EMBL/GenBank/DDBJ whole genome shotgun (WGS) entry which is preliminary data.</text>
</comment>
<gene>
    <name evidence="2" type="ORF">DI536_33225</name>
</gene>
<sequence>MKKEWLNRWRSIATAAGIAGTFLTGCDGGNPVPPPEAVNDRVSLTAFNGSNACQDLEKYLEDTAVLQMRTQLEAQRDGVPSFGWWGGWGGLEGDFLAGGPPRAEATNAAGGKSAPTDYTQTNNQVAGVDEADFVKNDGTRIFALSGNTLHAAKSWPATDLGVQGTLAIEGYPQEMFLDGTDKAVVFSSIYQWYPLSNQGGVQCLGLNCGYYYANTVKVTEVDVSDMTNLRVVRETYLPGHYNSARKIGASVRLVLSDDFNFPPGFKWSPDWSEGLWNDKARLKAEYNKIIAQNEALIRQQTLAEWVPAAKIKANGQTTIVPHACEEFSRVNAPTRLGQVSVVTLDLNADSVHRTSILAEPGEIYASTNNLYVATRHWWWWPAPGQKDTTYIHKFDIAAPGNAVYAASGVVDGHIVDQFSMDEAASGHFRVVTTIQTRVPDTQNPGNWWGTMTTTNRLSVLGENQGYLDVVGRSPDLAEGERVMSSRMVGDKGFVVTFRQVDPLFTFDLSDPTNPRKLGELKIPGFSTYIHPLDANHLLTIGTYVPEDNTNWQARALQLAIFDVTDMTNPRQTHTQLVGTAYGWSEAQSEHKAFNYFAAKKLLAIPFADWNSNWNGAGDYWSSFTSELKVYSVDPLTGFQAKGAISLRDMYQVENYYGWTYYWTPNVRRSVMADDFVYAISDSGIRVSNIANLSAPIQTARFNRYQE</sequence>
<dbReference type="Pfam" id="PF09826">
    <property type="entry name" value="Beta_propel"/>
    <property type="match status" value="1"/>
</dbReference>
<reference evidence="2 3" key="1">
    <citation type="submission" date="2017-08" db="EMBL/GenBank/DDBJ databases">
        <title>Infants hospitalized years apart are colonized by the same room-sourced microbial strains.</title>
        <authorList>
            <person name="Brooks B."/>
            <person name="Olm M.R."/>
            <person name="Firek B.A."/>
            <person name="Baker R."/>
            <person name="Thomas B.C."/>
            <person name="Morowitz M.J."/>
            <person name="Banfield J.F."/>
        </authorList>
    </citation>
    <scope>NUCLEOTIDE SEQUENCE [LARGE SCALE GENOMIC DNA]</scope>
    <source>
        <strain evidence="2">S2_003_000_R2_14</strain>
    </source>
</reference>
<accession>A0A2W5V4T4</accession>